<evidence type="ECO:0000313" key="11">
    <source>
        <dbReference type="Proteomes" id="UP000241158"/>
    </source>
</evidence>
<organism evidence="10 11">
    <name type="scientific">Phyllobacterium endophyticum</name>
    <dbReference type="NCBI Taxonomy" id="1149773"/>
    <lineage>
        <taxon>Bacteria</taxon>
        <taxon>Pseudomonadati</taxon>
        <taxon>Pseudomonadota</taxon>
        <taxon>Alphaproteobacteria</taxon>
        <taxon>Hyphomicrobiales</taxon>
        <taxon>Phyllobacteriaceae</taxon>
        <taxon>Phyllobacterium</taxon>
    </lineage>
</organism>
<evidence type="ECO:0000256" key="3">
    <source>
        <dbReference type="ARBA" id="ARBA00022722"/>
    </source>
</evidence>
<comment type="caution">
    <text evidence="10">The sequence shown here is derived from an EMBL/GenBank/DDBJ whole genome shotgun (WGS) entry which is preliminary data.</text>
</comment>
<dbReference type="Proteomes" id="UP000241158">
    <property type="component" value="Unassembled WGS sequence"/>
</dbReference>
<reference evidence="11" key="1">
    <citation type="submission" date="2017-11" db="EMBL/GenBank/DDBJ databases">
        <authorList>
            <person name="Kuznetsova I."/>
            <person name="Sazanova A."/>
            <person name="Chirak E."/>
            <person name="Safronova V."/>
            <person name="Willems A."/>
        </authorList>
    </citation>
    <scope>NUCLEOTIDE SEQUENCE [LARGE SCALE GENOMIC DNA]</scope>
    <source>
        <strain evidence="11">PEPV15</strain>
    </source>
</reference>
<evidence type="ECO:0000259" key="9">
    <source>
        <dbReference type="Pfam" id="PF17768"/>
    </source>
</evidence>
<dbReference type="Pfam" id="PF17768">
    <property type="entry name" value="RecJ_OB"/>
    <property type="match status" value="1"/>
</dbReference>
<comment type="similarity">
    <text evidence="1">Belongs to the RecJ family.</text>
</comment>
<evidence type="ECO:0000256" key="5">
    <source>
        <dbReference type="ARBA" id="ARBA00022839"/>
    </source>
</evidence>
<feature type="coiled-coil region" evidence="6">
    <location>
        <begin position="332"/>
        <end position="359"/>
    </location>
</feature>
<keyword evidence="6" id="KW-0175">Coiled coil</keyword>
<dbReference type="InterPro" id="IPR041122">
    <property type="entry name" value="RecJ_OB"/>
</dbReference>
<evidence type="ECO:0000256" key="2">
    <source>
        <dbReference type="ARBA" id="ARBA00019841"/>
    </source>
</evidence>
<dbReference type="Gene3D" id="3.90.1640.30">
    <property type="match status" value="1"/>
</dbReference>
<keyword evidence="11" id="KW-1185">Reference proteome</keyword>
<keyword evidence="3" id="KW-0540">Nuclease</keyword>
<dbReference type="GO" id="GO:0003676">
    <property type="term" value="F:nucleic acid binding"/>
    <property type="evidence" value="ECO:0007669"/>
    <property type="project" value="InterPro"/>
</dbReference>
<dbReference type="RefSeq" id="WP_106716477.1">
    <property type="nucleotide sequence ID" value="NZ_JACHXT010000001.1"/>
</dbReference>
<accession>A0A2P7AV10</accession>
<dbReference type="InterPro" id="IPR003156">
    <property type="entry name" value="DHHA1_dom"/>
</dbReference>
<evidence type="ECO:0000259" key="7">
    <source>
        <dbReference type="Pfam" id="PF01368"/>
    </source>
</evidence>
<dbReference type="Pfam" id="PF02272">
    <property type="entry name" value="DHHA1"/>
    <property type="match status" value="1"/>
</dbReference>
<sequence>MIAERLFLGVEQSATGLRWIDRLGQREANVALAMAQNHGFPDLVTRVLAGRGVGLDDASAFMEPTIKSLMPDPESLTDMSKAAERIAKAVANREKVAIFGDYDVDGACSSAILSRFLGHYGIANRIYIPDRIFEGYGPNPAAMQELAGQASLIVTVDCGTNSAAAIVAARDAGADVVVLDHHQVGGELPEAAHAVVNPNREDDLSGQGHLCAAGVVFLTLVQISRVLREQHAGTVGPGPDLLSLLDLVALATVCDVVPLKELNRAFVVKGILVARAQQNAGLAALARVSRIGEPLNAFHFAYLVGPRINAGGRIGDAGLGARLLTLDDPNEAMRIAEELDRLNQERQAMETIMLEQAEAEAMAELSTATGPAILVTANDEWHPGIVGLIAARLKERTRRPTFAIAFNASGTGSGSGRSINGFDLGKLVRSAVEQGLLIKGGGHAMAAGITVERSKMGALRAFFEESASEMVGHLRGNASLAIDGALSAAGATVPLYETMERAGPFGSGHPQPVLVLPHHRLVDARTVGTSHVKVTLEGADGKRINAIAFRAVGSPLGDFLFRELGQSLHVAGNLALNHWNGSTSTQFRILDAAKAL</sequence>
<dbReference type="InterPro" id="IPR051673">
    <property type="entry name" value="SSDNA_exonuclease_RecJ"/>
</dbReference>
<dbReference type="Pfam" id="PF01368">
    <property type="entry name" value="DHH"/>
    <property type="match status" value="1"/>
</dbReference>
<dbReference type="GO" id="GO:0008409">
    <property type="term" value="F:5'-3' exonuclease activity"/>
    <property type="evidence" value="ECO:0007669"/>
    <property type="project" value="InterPro"/>
</dbReference>
<evidence type="ECO:0000256" key="6">
    <source>
        <dbReference type="SAM" id="Coils"/>
    </source>
</evidence>
<dbReference type="OrthoDB" id="9809852at2"/>
<name>A0A2P7AV10_9HYPH</name>
<dbReference type="AlphaFoldDB" id="A0A2P7AV10"/>
<dbReference type="InterPro" id="IPR004610">
    <property type="entry name" value="RecJ"/>
</dbReference>
<feature type="domain" description="DDH" evidence="7">
    <location>
        <begin position="95"/>
        <end position="228"/>
    </location>
</feature>
<dbReference type="EMBL" id="PGGN01000002">
    <property type="protein sequence ID" value="PSH58031.1"/>
    <property type="molecule type" value="Genomic_DNA"/>
</dbReference>
<dbReference type="SUPFAM" id="SSF64182">
    <property type="entry name" value="DHH phosphoesterases"/>
    <property type="match status" value="1"/>
</dbReference>
<dbReference type="PANTHER" id="PTHR30255:SF2">
    <property type="entry name" value="SINGLE-STRANDED-DNA-SPECIFIC EXONUCLEASE RECJ"/>
    <property type="match status" value="1"/>
</dbReference>
<protein>
    <recommendedName>
        <fullName evidence="2">Single-stranded-DNA-specific exonuclease RecJ</fullName>
    </recommendedName>
</protein>
<feature type="domain" description="DHHA1" evidence="8">
    <location>
        <begin position="373"/>
        <end position="467"/>
    </location>
</feature>
<evidence type="ECO:0000259" key="8">
    <source>
        <dbReference type="Pfam" id="PF02272"/>
    </source>
</evidence>
<gene>
    <name evidence="10" type="primary">recJ</name>
    <name evidence="10" type="ORF">CU100_10220</name>
</gene>
<evidence type="ECO:0000256" key="4">
    <source>
        <dbReference type="ARBA" id="ARBA00022801"/>
    </source>
</evidence>
<dbReference type="NCBIfam" id="TIGR00644">
    <property type="entry name" value="recJ"/>
    <property type="match status" value="1"/>
</dbReference>
<keyword evidence="4" id="KW-0378">Hydrolase</keyword>
<keyword evidence="5 10" id="KW-0269">Exonuclease</keyword>
<dbReference type="GO" id="GO:0006310">
    <property type="term" value="P:DNA recombination"/>
    <property type="evidence" value="ECO:0007669"/>
    <property type="project" value="InterPro"/>
</dbReference>
<dbReference type="GO" id="GO:0006281">
    <property type="term" value="P:DNA repair"/>
    <property type="evidence" value="ECO:0007669"/>
    <property type="project" value="InterPro"/>
</dbReference>
<dbReference type="Gene3D" id="3.10.310.30">
    <property type="match status" value="1"/>
</dbReference>
<dbReference type="PANTHER" id="PTHR30255">
    <property type="entry name" value="SINGLE-STRANDED-DNA-SPECIFIC EXONUCLEASE RECJ"/>
    <property type="match status" value="1"/>
</dbReference>
<evidence type="ECO:0000256" key="1">
    <source>
        <dbReference type="ARBA" id="ARBA00005915"/>
    </source>
</evidence>
<dbReference type="InterPro" id="IPR001667">
    <property type="entry name" value="DDH_dom"/>
</dbReference>
<evidence type="ECO:0000313" key="10">
    <source>
        <dbReference type="EMBL" id="PSH58031.1"/>
    </source>
</evidence>
<dbReference type="InterPro" id="IPR038763">
    <property type="entry name" value="DHH_sf"/>
</dbReference>
<proteinExistence type="inferred from homology"/>
<feature type="domain" description="RecJ OB" evidence="9">
    <location>
        <begin position="482"/>
        <end position="591"/>
    </location>
</feature>